<comment type="caution">
    <text evidence="1">The sequence shown here is derived from an EMBL/GenBank/DDBJ whole genome shotgun (WGS) entry which is preliminary data.</text>
</comment>
<proteinExistence type="predicted"/>
<protein>
    <submittedName>
        <fullName evidence="1">Uncharacterized protein</fullName>
    </submittedName>
</protein>
<accession>A0ABV6VH30</accession>
<name>A0ABV6VH30_9ACTN</name>
<dbReference type="EMBL" id="JBHEZX010000014">
    <property type="protein sequence ID" value="MFC1413022.1"/>
    <property type="molecule type" value="Genomic_DNA"/>
</dbReference>
<keyword evidence="2" id="KW-1185">Reference proteome</keyword>
<reference evidence="1 2" key="1">
    <citation type="submission" date="2024-09" db="EMBL/GenBank/DDBJ databases">
        <authorList>
            <person name="Lee S.D."/>
        </authorList>
    </citation>
    <scope>NUCLEOTIDE SEQUENCE [LARGE SCALE GENOMIC DNA]</scope>
    <source>
        <strain evidence="1 2">N1-1</strain>
    </source>
</reference>
<sequence length="117" mass="12564">MNIDFSNDALFSWYVVLLLLSGLLLIGIGIAPMGSTGMRVFNALVGTGFLCYGIYLGFIFEGTSYIIFFKAFIAPVALLVNTVKSYTGRRNAAAAQARYQAQQAQAQQAAPVADAQV</sequence>
<organism evidence="1 2">
    <name type="scientific">Streptacidiphilus alkalitolerans</name>
    <dbReference type="NCBI Taxonomy" id="3342712"/>
    <lineage>
        <taxon>Bacteria</taxon>
        <taxon>Bacillati</taxon>
        <taxon>Actinomycetota</taxon>
        <taxon>Actinomycetes</taxon>
        <taxon>Kitasatosporales</taxon>
        <taxon>Streptomycetaceae</taxon>
        <taxon>Streptacidiphilus</taxon>
    </lineage>
</organism>
<gene>
    <name evidence="1" type="ORF">ACEZDG_27525</name>
</gene>
<dbReference type="Proteomes" id="UP001592582">
    <property type="component" value="Unassembled WGS sequence"/>
</dbReference>
<evidence type="ECO:0000313" key="1">
    <source>
        <dbReference type="EMBL" id="MFC1413022.1"/>
    </source>
</evidence>
<evidence type="ECO:0000313" key="2">
    <source>
        <dbReference type="Proteomes" id="UP001592582"/>
    </source>
</evidence>